<name>A0A369I457_9BACT</name>
<dbReference type="EMBL" id="QPIW01000022">
    <property type="protein sequence ID" value="RDB03832.1"/>
    <property type="molecule type" value="Genomic_DNA"/>
</dbReference>
<reference evidence="1 2" key="1">
    <citation type="submission" date="2018-07" db="EMBL/GenBank/DDBJ databases">
        <title>Genome analysis of Runella aurantiaca.</title>
        <authorList>
            <person name="Yang X."/>
        </authorList>
    </citation>
    <scope>NUCLEOTIDE SEQUENCE [LARGE SCALE GENOMIC DNA]</scope>
    <source>
        <strain evidence="1 2">YX9</strain>
    </source>
</reference>
<evidence type="ECO:0000313" key="2">
    <source>
        <dbReference type="Proteomes" id="UP000253141"/>
    </source>
</evidence>
<keyword evidence="2" id="KW-1185">Reference proteome</keyword>
<comment type="caution">
    <text evidence="1">The sequence shown here is derived from an EMBL/GenBank/DDBJ whole genome shotgun (WGS) entry which is preliminary data.</text>
</comment>
<proteinExistence type="predicted"/>
<organism evidence="1 2">
    <name type="scientific">Runella aurantiaca</name>
    <dbReference type="NCBI Taxonomy" id="2282308"/>
    <lineage>
        <taxon>Bacteria</taxon>
        <taxon>Pseudomonadati</taxon>
        <taxon>Bacteroidota</taxon>
        <taxon>Cytophagia</taxon>
        <taxon>Cytophagales</taxon>
        <taxon>Spirosomataceae</taxon>
        <taxon>Runella</taxon>
    </lineage>
</organism>
<dbReference type="OrthoDB" id="672984at2"/>
<gene>
    <name evidence="1" type="ORF">DVG78_21495</name>
</gene>
<accession>A0A369I457</accession>
<dbReference type="Proteomes" id="UP000253141">
    <property type="component" value="Unassembled WGS sequence"/>
</dbReference>
<dbReference type="AlphaFoldDB" id="A0A369I457"/>
<evidence type="ECO:0000313" key="1">
    <source>
        <dbReference type="EMBL" id="RDB03832.1"/>
    </source>
</evidence>
<protein>
    <submittedName>
        <fullName evidence="1">Uncharacterized protein</fullName>
    </submittedName>
</protein>
<sequence length="685" mass="77876">MKKVFIIIVFYFYGMNTFSQTQNLPILNIEIIGSINDVNFEVSYRVNNKVLKKSEIDLNNIFKDGGVIKIANNIKDVPVEFQLITKDGFDTKELSNKINLEFSNTREISFDKEKEFDEKDSILKFSVLKSEIRISKPKLKKLELINLIQEKSNPDTKKNNSVVIKNDCLECDNKNTHLLHYDFSCKQFYKIKNGDKIHITNVRKLGYRQMIQLKIENVNRYIYDISIYGTEVVHESSVPPLLRQLFIGDSTLLNTLINNVSATTQSLKQDEKGKGNELNNKYEKFVDAIDKLSLHYEKLQVERLKAFELCGNFSCCNVDNIGITFGEILFSLRNINMTLYDLKMAIAKDDGINKLKADLSENLNKVAACKKIENEILSLGKQIDILKKKEKLTDPEKKELDDLTTKKDKLKVCTPEDVAVFNQQVQNLKDLLAPYSNIDSLQKYIPSKLQLEKLFLFVQNIRKSQSYYLSPPIFQSGNRIELAIKISPNSKSLTSEWSTISHDNDSLNLSIPMLWKPFVSFSSGSFLSLGKHLQNKTYAWQSVPNGSNQVDSLNNFILAEKGYSTPVMGFAALVNVEFKLLPSFGLGASAGVGLTIEKVPRMSYLAGFSAFFGDMHQLVITGGIAGMQIDQLTNNLQAVHNLNTIYKSKVDIEYYKEFKVGGFFAITYTPFKKSRKLVSKSITQK</sequence>
<dbReference type="RefSeq" id="WP_114463092.1">
    <property type="nucleotide sequence ID" value="NZ_QPIW01000022.1"/>
</dbReference>